<comment type="function">
    <text evidence="1 10">Involved in lipopolysaccharide (LPS) biosynthesis. Catalyzes the transfer of 3-deoxy-D-manno-octulosonate (Kdo) residue(s) from CMP-Kdo to lipid IV(A), the tetraacyldisaccharide-1,4'-bisphosphate precursor of lipid A.</text>
</comment>
<dbReference type="GO" id="GO:0043842">
    <property type="term" value="F:Kdo transferase activity"/>
    <property type="evidence" value="ECO:0007669"/>
    <property type="project" value="UniProtKB-EC"/>
</dbReference>
<keyword evidence="5 10" id="KW-0808">Transferase</keyword>
<dbReference type="Pfam" id="PF04413">
    <property type="entry name" value="Glycos_transf_N"/>
    <property type="match status" value="1"/>
</dbReference>
<dbReference type="EC" id="2.4.99.12" evidence="3 10"/>
<dbReference type="InterPro" id="IPR038107">
    <property type="entry name" value="Glycos_transf_N_sf"/>
</dbReference>
<dbReference type="RefSeq" id="WP_129219227.1">
    <property type="nucleotide sequence ID" value="NZ_QYBC01000008.1"/>
</dbReference>
<name>A0A4Q2RDV7_9HYPH</name>
<reference evidence="12 13" key="2">
    <citation type="submission" date="2019-02" db="EMBL/GenBank/DDBJ databases">
        <title>'Lichenibacterium ramalinii' gen. nov. sp. nov., 'Lichenibacterium minor' gen. nov. sp. nov.</title>
        <authorList>
            <person name="Pankratov T."/>
        </authorList>
    </citation>
    <scope>NUCLEOTIDE SEQUENCE [LARGE SCALE GENOMIC DNA]</scope>
    <source>
        <strain evidence="12 13">RmlP001</strain>
    </source>
</reference>
<dbReference type="Gene3D" id="3.40.50.2000">
    <property type="entry name" value="Glycogen Phosphorylase B"/>
    <property type="match status" value="1"/>
</dbReference>
<evidence type="ECO:0000256" key="4">
    <source>
        <dbReference type="ARBA" id="ARBA00019077"/>
    </source>
</evidence>
<dbReference type="OrthoDB" id="9789797at2"/>
<feature type="domain" description="3-deoxy-D-manno-octulosonic-acid transferase N-terminal" evidence="11">
    <location>
        <begin position="38"/>
        <end position="212"/>
    </location>
</feature>
<evidence type="ECO:0000256" key="5">
    <source>
        <dbReference type="ARBA" id="ARBA00022679"/>
    </source>
</evidence>
<evidence type="ECO:0000256" key="7">
    <source>
        <dbReference type="ARBA" id="ARBA00049183"/>
    </source>
</evidence>
<dbReference type="UniPathway" id="UPA00958"/>
<dbReference type="GO" id="GO:0009244">
    <property type="term" value="P:lipopolysaccharide core region biosynthetic process"/>
    <property type="evidence" value="ECO:0007669"/>
    <property type="project" value="UniProtKB-UniRule"/>
</dbReference>
<evidence type="ECO:0000256" key="2">
    <source>
        <dbReference type="ARBA" id="ARBA00004713"/>
    </source>
</evidence>
<evidence type="ECO:0000256" key="1">
    <source>
        <dbReference type="ARBA" id="ARBA00003394"/>
    </source>
</evidence>
<evidence type="ECO:0000256" key="6">
    <source>
        <dbReference type="ARBA" id="ARBA00031445"/>
    </source>
</evidence>
<dbReference type="Proteomes" id="UP000289411">
    <property type="component" value="Unassembled WGS sequence"/>
</dbReference>
<evidence type="ECO:0000259" key="11">
    <source>
        <dbReference type="Pfam" id="PF04413"/>
    </source>
</evidence>
<dbReference type="PANTHER" id="PTHR42755">
    <property type="entry name" value="3-DEOXY-MANNO-OCTULOSONATE CYTIDYLYLTRANSFERASE"/>
    <property type="match status" value="1"/>
</dbReference>
<dbReference type="SUPFAM" id="SSF53756">
    <property type="entry name" value="UDP-Glycosyltransferase/glycogen phosphorylase"/>
    <property type="match status" value="1"/>
</dbReference>
<evidence type="ECO:0000256" key="9">
    <source>
        <dbReference type="PIRSR" id="PIRSR639901-2"/>
    </source>
</evidence>
<comment type="pathway">
    <text evidence="2 10">Bacterial outer membrane biogenesis; LPS core biosynthesis.</text>
</comment>
<comment type="similarity">
    <text evidence="10">Belongs to the glycosyltransferase group 1 family.</text>
</comment>
<dbReference type="EMBL" id="QYBC01000008">
    <property type="protein sequence ID" value="RYB05109.1"/>
    <property type="molecule type" value="Genomic_DNA"/>
</dbReference>
<dbReference type="Gene3D" id="3.40.50.11720">
    <property type="entry name" value="3-Deoxy-D-manno-octulosonic-acid transferase, N-terminal domain"/>
    <property type="match status" value="1"/>
</dbReference>
<keyword evidence="10" id="KW-0472">Membrane</keyword>
<sequence length="425" mass="44135">MTASPLFAAYRAATVALEPAGRPFLAWRLGRGKEDAARVGERLGHAGRPRPPGRLVWLHGASVGEGVSLLPLIDALMARGCNILLTTGTVNSARVLAGRLPGGVIHQFAPLDLPGPVRRFLGHWRPDLAVLAESELWPNLVDGLHRAAVPLVMVNARMSERSARRWSRAPGFIGALLGRTALCLCQSEADAARYRALGAARVAVAGLLKYDVPAPAADPEAVARFTAAVGPRPVWVAASTHADEEAALFDAEAALRRDVPDVLTVVAPRQPNRGAPLLAEAHRRGITAALRSRGDAIHAGTAFYIADTLGELGLWYRAADLVFVGNSLAAPGGGQNPIEAARLGCAVLHGPHVANFADVYPALDAAGGAAPVLDAGHLAEAVATLLGDPARLRTMARAAAEAVEGRGGATARTAEALAPYLGVAA</sequence>
<dbReference type="InterPro" id="IPR039901">
    <property type="entry name" value="Kdotransferase"/>
</dbReference>
<evidence type="ECO:0000256" key="3">
    <source>
        <dbReference type="ARBA" id="ARBA00012621"/>
    </source>
</evidence>
<comment type="caution">
    <text evidence="12">The sequence shown here is derived from an EMBL/GenBank/DDBJ whole genome shotgun (WGS) entry which is preliminary data.</text>
</comment>
<dbReference type="GO" id="GO:0009245">
    <property type="term" value="P:lipid A biosynthetic process"/>
    <property type="evidence" value="ECO:0007669"/>
    <property type="project" value="TreeGrafter"/>
</dbReference>
<feature type="site" description="Transition state stabilizer" evidence="9">
    <location>
        <position position="209"/>
    </location>
</feature>
<evidence type="ECO:0000256" key="8">
    <source>
        <dbReference type="PIRSR" id="PIRSR639901-1"/>
    </source>
</evidence>
<dbReference type="PANTHER" id="PTHR42755:SF1">
    <property type="entry name" value="3-DEOXY-D-MANNO-OCTULOSONIC ACID TRANSFERASE, MITOCHONDRIAL-RELATED"/>
    <property type="match status" value="1"/>
</dbReference>
<keyword evidence="13" id="KW-1185">Reference proteome</keyword>
<dbReference type="GO" id="GO:0005886">
    <property type="term" value="C:plasma membrane"/>
    <property type="evidence" value="ECO:0007669"/>
    <property type="project" value="UniProtKB-SubCell"/>
</dbReference>
<dbReference type="AlphaFoldDB" id="A0A4Q2RDV7"/>
<feature type="site" description="Transition state stabilizer" evidence="9">
    <location>
        <position position="133"/>
    </location>
</feature>
<reference evidence="12 13" key="1">
    <citation type="submission" date="2018-09" db="EMBL/GenBank/DDBJ databases">
        <authorList>
            <person name="Grouzdev D.S."/>
            <person name="Krutkina M.S."/>
        </authorList>
    </citation>
    <scope>NUCLEOTIDE SEQUENCE [LARGE SCALE GENOMIC DNA]</scope>
    <source>
        <strain evidence="12 13">RmlP001</strain>
    </source>
</reference>
<accession>A0A4Q2RDV7</accession>
<protein>
    <recommendedName>
        <fullName evidence="4 10">3-deoxy-D-manno-octulosonic acid transferase</fullName>
        <shortName evidence="10">Kdo transferase</shortName>
        <ecNumber evidence="3 10">2.4.99.12</ecNumber>
    </recommendedName>
    <alternativeName>
        <fullName evidence="6 10">Lipid IV(A) 3-deoxy-D-manno-octulosonic acid transferase</fullName>
    </alternativeName>
</protein>
<proteinExistence type="inferred from homology"/>
<dbReference type="InterPro" id="IPR007507">
    <property type="entry name" value="Glycos_transf_N"/>
</dbReference>
<feature type="active site" description="Proton acceptor" evidence="8">
    <location>
        <position position="65"/>
    </location>
</feature>
<gene>
    <name evidence="12" type="ORF">D3272_11005</name>
</gene>
<comment type="catalytic activity">
    <reaction evidence="7 10">
        <text>lipid IVA (E. coli) + CMP-3-deoxy-beta-D-manno-octulosonate = alpha-Kdo-(2-&gt;6)-lipid IVA (E. coli) + CMP + H(+)</text>
        <dbReference type="Rhea" id="RHEA:28066"/>
        <dbReference type="ChEBI" id="CHEBI:15378"/>
        <dbReference type="ChEBI" id="CHEBI:58603"/>
        <dbReference type="ChEBI" id="CHEBI:60364"/>
        <dbReference type="ChEBI" id="CHEBI:60377"/>
        <dbReference type="ChEBI" id="CHEBI:85987"/>
        <dbReference type="EC" id="2.4.99.12"/>
    </reaction>
</comment>
<evidence type="ECO:0000313" key="13">
    <source>
        <dbReference type="Proteomes" id="UP000289411"/>
    </source>
</evidence>
<comment type="subcellular location">
    <subcellularLocation>
        <location evidence="10">Cell membrane</location>
    </subcellularLocation>
</comment>
<evidence type="ECO:0000256" key="10">
    <source>
        <dbReference type="RuleBase" id="RU365103"/>
    </source>
</evidence>
<keyword evidence="10" id="KW-1003">Cell membrane</keyword>
<organism evidence="12 13">
    <name type="scientific">Lichenibacterium ramalinae</name>
    <dbReference type="NCBI Taxonomy" id="2316527"/>
    <lineage>
        <taxon>Bacteria</taxon>
        <taxon>Pseudomonadati</taxon>
        <taxon>Pseudomonadota</taxon>
        <taxon>Alphaproteobacteria</taxon>
        <taxon>Hyphomicrobiales</taxon>
        <taxon>Lichenihabitantaceae</taxon>
        <taxon>Lichenibacterium</taxon>
    </lineage>
</organism>
<keyword evidence="10" id="KW-0448">Lipopolysaccharide biosynthesis</keyword>
<evidence type="ECO:0000313" key="12">
    <source>
        <dbReference type="EMBL" id="RYB05109.1"/>
    </source>
</evidence>